<keyword evidence="2" id="KW-0547">Nucleotide-binding</keyword>
<dbReference type="EMBL" id="JAQGEF010000006">
    <property type="protein sequence ID" value="MDA3614524.1"/>
    <property type="molecule type" value="Genomic_DNA"/>
</dbReference>
<proteinExistence type="predicted"/>
<dbReference type="InterPro" id="IPR027417">
    <property type="entry name" value="P-loop_NTPase"/>
</dbReference>
<evidence type="ECO:0000259" key="1">
    <source>
        <dbReference type="Pfam" id="PF01637"/>
    </source>
</evidence>
<organism evidence="2 3">
    <name type="scientific">Polluticaenibacter yanchengensis</name>
    <dbReference type="NCBI Taxonomy" id="3014562"/>
    <lineage>
        <taxon>Bacteria</taxon>
        <taxon>Pseudomonadati</taxon>
        <taxon>Bacteroidota</taxon>
        <taxon>Chitinophagia</taxon>
        <taxon>Chitinophagales</taxon>
        <taxon>Chitinophagaceae</taxon>
        <taxon>Polluticaenibacter</taxon>
    </lineage>
</organism>
<dbReference type="Gene3D" id="3.40.50.300">
    <property type="entry name" value="P-loop containing nucleotide triphosphate hydrolases"/>
    <property type="match status" value="1"/>
</dbReference>
<accession>A0ABT4UI70</accession>
<dbReference type="GO" id="GO:0005524">
    <property type="term" value="F:ATP binding"/>
    <property type="evidence" value="ECO:0007669"/>
    <property type="project" value="UniProtKB-KW"/>
</dbReference>
<dbReference type="SUPFAM" id="SSF52540">
    <property type="entry name" value="P-loop containing nucleoside triphosphate hydrolases"/>
    <property type="match status" value="1"/>
</dbReference>
<keyword evidence="2" id="KW-0067">ATP-binding</keyword>
<evidence type="ECO:0000313" key="3">
    <source>
        <dbReference type="Proteomes" id="UP001210231"/>
    </source>
</evidence>
<sequence>MSELVGRTYEIDLLRSALKNNKSELIAVYGRRRIGKTFLIREVYKKDIIFEVSGLHNGTMSDQLQNFTNAIVKNWGRKRVVTPASWLDAFALLEAYLNSIKTKKKKVIFIDEFPWMATAKSKFLMMFENFWNSYCTKRNDLIVVICGSAASYMIQKVIKNKGGLHNRISQKVRLLPFTLSETELFLKSKGIKYTHYDICQIYMVMGGVPHYLEKLRKGLSVAQNVDRLCFEKDGLLRTEFDELYQSLFDNSDKHMAIIKALSTSNKGITRQQLIEKSNIFSGGDFSSKMEELIESGFVSDYTYYGNKKQLSLYRLSDEYSRFYLQFIFSNKDNGAGTWIRLHKSNRFVAWSGFCFETLCLKHVGKIKQALRIEAIYSTSSSWFNDTAQIDLLIDRDDNIINLCEMKFYNGLFSIDKSHYLNIKNKVQQVQKLVGNKKNIFVTMITTFGIKENGYSNELVQNSLLLEDLF</sequence>
<dbReference type="Proteomes" id="UP001210231">
    <property type="component" value="Unassembled WGS sequence"/>
</dbReference>
<name>A0ABT4UI70_9BACT</name>
<reference evidence="2 3" key="1">
    <citation type="submission" date="2022-12" db="EMBL/GenBank/DDBJ databases">
        <title>Chitinophagaceae gen. sp. nov., a new member of the family Chitinophagaceae, isolated from soil in a chemical factory.</title>
        <authorList>
            <person name="Ke Z."/>
        </authorList>
    </citation>
    <scope>NUCLEOTIDE SEQUENCE [LARGE SCALE GENOMIC DNA]</scope>
    <source>
        <strain evidence="2 3">LY-5</strain>
    </source>
</reference>
<protein>
    <submittedName>
        <fullName evidence="2">ATP-binding protein</fullName>
    </submittedName>
</protein>
<dbReference type="PANTHER" id="PTHR34704:SF1">
    <property type="entry name" value="ATPASE"/>
    <property type="match status" value="1"/>
</dbReference>
<feature type="domain" description="ATPase" evidence="1">
    <location>
        <begin position="5"/>
        <end position="215"/>
    </location>
</feature>
<dbReference type="Pfam" id="PF01637">
    <property type="entry name" value="ATPase_2"/>
    <property type="match status" value="1"/>
</dbReference>
<dbReference type="InterPro" id="IPR011579">
    <property type="entry name" value="ATPase_dom"/>
</dbReference>
<gene>
    <name evidence="2" type="ORF">O3P16_06870</name>
</gene>
<comment type="caution">
    <text evidence="2">The sequence shown here is derived from an EMBL/GenBank/DDBJ whole genome shotgun (WGS) entry which is preliminary data.</text>
</comment>
<keyword evidence="3" id="KW-1185">Reference proteome</keyword>
<evidence type="ECO:0000313" key="2">
    <source>
        <dbReference type="EMBL" id="MDA3614524.1"/>
    </source>
</evidence>
<dbReference type="PANTHER" id="PTHR34704">
    <property type="entry name" value="ATPASE"/>
    <property type="match status" value="1"/>
</dbReference>
<dbReference type="RefSeq" id="WP_407030849.1">
    <property type="nucleotide sequence ID" value="NZ_JAQGEF010000006.1"/>
</dbReference>